<reference evidence="2 3" key="2">
    <citation type="journal article" date="2014" name="J. Gen. Appl. Microbiol.">
        <title>The early diverging ascomycetous budding yeast Saitoella complicata has three histone deacetylases belonging to the Clr6, Hos2, and Rpd3 lineages.</title>
        <authorList>
            <person name="Nishida H."/>
            <person name="Matsumoto T."/>
            <person name="Kondo S."/>
            <person name="Hamamoto M."/>
            <person name="Yoshikawa H."/>
        </authorList>
    </citation>
    <scope>NUCLEOTIDE SEQUENCE [LARGE SCALE GENOMIC DNA]</scope>
    <source>
        <strain evidence="2 3">NRRL Y-17804</strain>
    </source>
</reference>
<accession>A0A0E9NF40</accession>
<reference evidence="2 3" key="1">
    <citation type="journal article" date="2011" name="J. Gen. Appl. Microbiol.">
        <title>Draft genome sequencing of the enigmatic yeast Saitoella complicata.</title>
        <authorList>
            <person name="Nishida H."/>
            <person name="Hamamoto M."/>
            <person name="Sugiyama J."/>
        </authorList>
    </citation>
    <scope>NUCLEOTIDE SEQUENCE [LARGE SCALE GENOMIC DNA]</scope>
    <source>
        <strain evidence="2 3">NRRL Y-17804</strain>
    </source>
</reference>
<organism evidence="2 3">
    <name type="scientific">Saitoella complicata (strain BCRC 22490 / CBS 7301 / JCM 7358 / NBRC 10748 / NRRL Y-17804)</name>
    <dbReference type="NCBI Taxonomy" id="698492"/>
    <lineage>
        <taxon>Eukaryota</taxon>
        <taxon>Fungi</taxon>
        <taxon>Dikarya</taxon>
        <taxon>Ascomycota</taxon>
        <taxon>Taphrinomycotina</taxon>
        <taxon>Taphrinomycotina incertae sedis</taxon>
        <taxon>Saitoella</taxon>
    </lineage>
</organism>
<dbReference type="Proteomes" id="UP000033140">
    <property type="component" value="Unassembled WGS sequence"/>
</dbReference>
<sequence>MRSPRNEDEEGHHKKKTRIRTVEFVSLASPVVDPSHLIHIAFCFCFAVSFFMVMSGFGLGSTFISLLSTIVEVVSSLMLNGSAFLISCDSVLTIDLRKRRDDSGHGGLVELETKTSRRSLITTKFRMASMIFVYISTTASVMTSPPYDASAAERKHKTKTKRTITRALLNRPYQTQRTPAPFVERMQNKSKKPKEIARIQM</sequence>
<name>A0A0E9NF40_SAICN</name>
<evidence type="ECO:0000313" key="3">
    <source>
        <dbReference type="Proteomes" id="UP000033140"/>
    </source>
</evidence>
<keyword evidence="1" id="KW-0472">Membrane</keyword>
<protein>
    <submittedName>
        <fullName evidence="2">Uncharacterized protein</fullName>
    </submittedName>
</protein>
<evidence type="ECO:0000256" key="1">
    <source>
        <dbReference type="SAM" id="Phobius"/>
    </source>
</evidence>
<keyword evidence="3" id="KW-1185">Reference proteome</keyword>
<keyword evidence="1" id="KW-1133">Transmembrane helix</keyword>
<proteinExistence type="predicted"/>
<keyword evidence="1" id="KW-0812">Transmembrane</keyword>
<dbReference type="EMBL" id="BACD03000012">
    <property type="protein sequence ID" value="GAO48015.1"/>
    <property type="molecule type" value="Genomic_DNA"/>
</dbReference>
<feature type="transmembrane region" description="Helical" evidence="1">
    <location>
        <begin position="66"/>
        <end position="86"/>
    </location>
</feature>
<comment type="caution">
    <text evidence="2">The sequence shown here is derived from an EMBL/GenBank/DDBJ whole genome shotgun (WGS) entry which is preliminary data.</text>
</comment>
<dbReference type="AlphaFoldDB" id="A0A0E9NF40"/>
<reference evidence="2 3" key="3">
    <citation type="journal article" date="2015" name="Genome Announc.">
        <title>Draft Genome Sequence of the Archiascomycetous Yeast Saitoella complicata.</title>
        <authorList>
            <person name="Yamauchi K."/>
            <person name="Kondo S."/>
            <person name="Hamamoto M."/>
            <person name="Takahashi Y."/>
            <person name="Ogura Y."/>
            <person name="Hayashi T."/>
            <person name="Nishida H."/>
        </authorList>
    </citation>
    <scope>NUCLEOTIDE SEQUENCE [LARGE SCALE GENOMIC DNA]</scope>
    <source>
        <strain evidence="2 3">NRRL Y-17804</strain>
    </source>
</reference>
<gene>
    <name evidence="2" type="ORF">G7K_2203-t1</name>
</gene>
<feature type="transmembrane region" description="Helical" evidence="1">
    <location>
        <begin position="37"/>
        <end position="59"/>
    </location>
</feature>
<evidence type="ECO:0000313" key="2">
    <source>
        <dbReference type="EMBL" id="GAO48015.1"/>
    </source>
</evidence>